<evidence type="ECO:0000313" key="3">
    <source>
        <dbReference type="Proteomes" id="UP000027265"/>
    </source>
</evidence>
<organism evidence="2 3">
    <name type="scientific">Jaapia argillacea MUCL 33604</name>
    <dbReference type="NCBI Taxonomy" id="933084"/>
    <lineage>
        <taxon>Eukaryota</taxon>
        <taxon>Fungi</taxon>
        <taxon>Dikarya</taxon>
        <taxon>Basidiomycota</taxon>
        <taxon>Agaricomycotina</taxon>
        <taxon>Agaricomycetes</taxon>
        <taxon>Agaricomycetidae</taxon>
        <taxon>Jaapiales</taxon>
        <taxon>Jaapiaceae</taxon>
        <taxon>Jaapia</taxon>
    </lineage>
</organism>
<dbReference type="Gene3D" id="1.10.510.10">
    <property type="entry name" value="Transferase(Phosphotransferase) domain 1"/>
    <property type="match status" value="1"/>
</dbReference>
<dbReference type="Proteomes" id="UP000027265">
    <property type="component" value="Unassembled WGS sequence"/>
</dbReference>
<gene>
    <name evidence="2" type="ORF">JAAARDRAFT_253960</name>
</gene>
<dbReference type="GO" id="GO:0005524">
    <property type="term" value="F:ATP binding"/>
    <property type="evidence" value="ECO:0007669"/>
    <property type="project" value="InterPro"/>
</dbReference>
<dbReference type="InterPro" id="IPR001245">
    <property type="entry name" value="Ser-Thr/Tyr_kinase_cat_dom"/>
</dbReference>
<dbReference type="InterPro" id="IPR050167">
    <property type="entry name" value="Ser_Thr_protein_kinase"/>
</dbReference>
<evidence type="ECO:0000259" key="1">
    <source>
        <dbReference type="PROSITE" id="PS50011"/>
    </source>
</evidence>
<dbReference type="PANTHER" id="PTHR23257">
    <property type="entry name" value="SERINE-THREONINE PROTEIN KINASE"/>
    <property type="match status" value="1"/>
</dbReference>
<dbReference type="GO" id="GO:0004672">
    <property type="term" value="F:protein kinase activity"/>
    <property type="evidence" value="ECO:0007669"/>
    <property type="project" value="InterPro"/>
</dbReference>
<accession>A0A067PT56</accession>
<proteinExistence type="predicted"/>
<dbReference type="STRING" id="933084.A0A067PT56"/>
<dbReference type="PROSITE" id="PS50011">
    <property type="entry name" value="PROTEIN_KINASE_DOM"/>
    <property type="match status" value="1"/>
</dbReference>
<dbReference type="GO" id="GO:0005737">
    <property type="term" value="C:cytoplasm"/>
    <property type="evidence" value="ECO:0007669"/>
    <property type="project" value="TreeGrafter"/>
</dbReference>
<dbReference type="PANTHER" id="PTHR23257:SF963">
    <property type="entry name" value="AT08303P"/>
    <property type="match status" value="1"/>
</dbReference>
<sequence>MPSSKAGNIEPPELSSEISADLLCRDRARGTRSSRDSAVPPSFVGNIYQEIQRNPHVASNIVAAFASRLRELHDSGIIHGDLTPECVLVDGLGQVFLFNAQVAFARRVKDYHTKQRVLVPVSWVYQPHEQLMAESSDNPDGPPYCSAKGDVFAFATIIYESFGGQLRRGRKALVQRIEAKTSMYVMARPHLLTDDRLWHLLLKSWSQDPEQRPSMREIEDALLYTSA</sequence>
<dbReference type="AlphaFoldDB" id="A0A067PT56"/>
<name>A0A067PT56_9AGAM</name>
<dbReference type="SUPFAM" id="SSF56112">
    <property type="entry name" value="Protein kinase-like (PK-like)"/>
    <property type="match status" value="1"/>
</dbReference>
<dbReference type="GO" id="GO:0007165">
    <property type="term" value="P:signal transduction"/>
    <property type="evidence" value="ECO:0007669"/>
    <property type="project" value="TreeGrafter"/>
</dbReference>
<dbReference type="InterPro" id="IPR000719">
    <property type="entry name" value="Prot_kinase_dom"/>
</dbReference>
<feature type="domain" description="Protein kinase" evidence="1">
    <location>
        <begin position="1"/>
        <end position="223"/>
    </location>
</feature>
<reference evidence="3" key="1">
    <citation type="journal article" date="2014" name="Proc. Natl. Acad. Sci. U.S.A.">
        <title>Extensive sampling of basidiomycete genomes demonstrates inadequacy of the white-rot/brown-rot paradigm for wood decay fungi.</title>
        <authorList>
            <person name="Riley R."/>
            <person name="Salamov A.A."/>
            <person name="Brown D.W."/>
            <person name="Nagy L.G."/>
            <person name="Floudas D."/>
            <person name="Held B.W."/>
            <person name="Levasseur A."/>
            <person name="Lombard V."/>
            <person name="Morin E."/>
            <person name="Otillar R."/>
            <person name="Lindquist E.A."/>
            <person name="Sun H."/>
            <person name="LaButti K.M."/>
            <person name="Schmutz J."/>
            <person name="Jabbour D."/>
            <person name="Luo H."/>
            <person name="Baker S.E."/>
            <person name="Pisabarro A.G."/>
            <person name="Walton J.D."/>
            <person name="Blanchette R.A."/>
            <person name="Henrissat B."/>
            <person name="Martin F."/>
            <person name="Cullen D."/>
            <person name="Hibbett D.S."/>
            <person name="Grigoriev I.V."/>
        </authorList>
    </citation>
    <scope>NUCLEOTIDE SEQUENCE [LARGE SCALE GENOMIC DNA]</scope>
    <source>
        <strain evidence="3">MUCL 33604</strain>
    </source>
</reference>
<evidence type="ECO:0000313" key="2">
    <source>
        <dbReference type="EMBL" id="KDQ57998.1"/>
    </source>
</evidence>
<protein>
    <recommendedName>
        <fullName evidence="1">Protein kinase domain-containing protein</fullName>
    </recommendedName>
</protein>
<keyword evidence="3" id="KW-1185">Reference proteome</keyword>
<dbReference type="OrthoDB" id="5966500at2759"/>
<dbReference type="HOGENOM" id="CLU_000288_7_18_1"/>
<dbReference type="InParanoid" id="A0A067PT56"/>
<dbReference type="EMBL" id="KL197718">
    <property type="protein sequence ID" value="KDQ57998.1"/>
    <property type="molecule type" value="Genomic_DNA"/>
</dbReference>
<dbReference type="InterPro" id="IPR011009">
    <property type="entry name" value="Kinase-like_dom_sf"/>
</dbReference>
<dbReference type="Pfam" id="PF07714">
    <property type="entry name" value="PK_Tyr_Ser-Thr"/>
    <property type="match status" value="1"/>
</dbReference>